<name>A0A9P8TA21_9ASCO</name>
<dbReference type="GO" id="GO:0005744">
    <property type="term" value="C:TIM23 mitochondrial import inner membrane translocase complex"/>
    <property type="evidence" value="ECO:0007669"/>
    <property type="project" value="UniProtKB-UniRule"/>
</dbReference>
<evidence type="ECO:0000256" key="10">
    <source>
        <dbReference type="SAM" id="MobiDB-lite"/>
    </source>
</evidence>
<keyword evidence="8 9" id="KW-0472">Membrane</keyword>
<dbReference type="OrthoDB" id="436405at2759"/>
<comment type="subunit">
    <text evidence="9">Component of the TIM23 complex.</text>
</comment>
<dbReference type="GO" id="GO:0030150">
    <property type="term" value="P:protein import into mitochondrial matrix"/>
    <property type="evidence" value="ECO:0007669"/>
    <property type="project" value="UniProtKB-UniRule"/>
</dbReference>
<feature type="transmembrane region" description="Helical" evidence="9">
    <location>
        <begin position="85"/>
        <end position="107"/>
    </location>
</feature>
<evidence type="ECO:0000256" key="9">
    <source>
        <dbReference type="RuleBase" id="RU367142"/>
    </source>
</evidence>
<evidence type="ECO:0000313" key="11">
    <source>
        <dbReference type="EMBL" id="KAH3670895.1"/>
    </source>
</evidence>
<evidence type="ECO:0000256" key="2">
    <source>
        <dbReference type="ARBA" id="ARBA00010867"/>
    </source>
</evidence>
<feature type="compositionally biased region" description="Basic residues" evidence="10">
    <location>
        <begin position="45"/>
        <end position="55"/>
    </location>
</feature>
<reference evidence="11" key="2">
    <citation type="submission" date="2021-01" db="EMBL/GenBank/DDBJ databases">
        <authorList>
            <person name="Schikora-Tamarit M.A."/>
        </authorList>
    </citation>
    <scope>NUCLEOTIDE SEQUENCE</scope>
    <source>
        <strain evidence="11">CBS6075</strain>
    </source>
</reference>
<evidence type="ECO:0000256" key="3">
    <source>
        <dbReference type="ARBA" id="ARBA00020726"/>
    </source>
</evidence>
<comment type="function">
    <text evidence="9">Essential component of the TIM23 complex, a complex that mediates the translocation of transit peptide-containing proteins across the mitochondrial inner membrane.</text>
</comment>
<comment type="subcellular location">
    <subcellularLocation>
        <location evidence="9">Mitochondrion inner membrane</location>
        <topology evidence="9">Single-pass membrane protein</topology>
    </subcellularLocation>
    <subcellularLocation>
        <location evidence="1">Mitochondrion membrane</location>
        <topology evidence="1">Single-pass membrane protein</topology>
    </subcellularLocation>
</comment>
<keyword evidence="4 9" id="KW-0812">Transmembrane</keyword>
<dbReference type="GeneID" id="70232574"/>
<dbReference type="RefSeq" id="XP_046064263.1">
    <property type="nucleotide sequence ID" value="XM_046207328.1"/>
</dbReference>
<keyword evidence="6 9" id="KW-1133">Transmembrane helix</keyword>
<feature type="region of interest" description="Disordered" evidence="10">
    <location>
        <begin position="35"/>
        <end position="72"/>
    </location>
</feature>
<evidence type="ECO:0000256" key="1">
    <source>
        <dbReference type="ARBA" id="ARBA00004304"/>
    </source>
</evidence>
<evidence type="ECO:0000256" key="6">
    <source>
        <dbReference type="ARBA" id="ARBA00022989"/>
    </source>
</evidence>
<organism evidence="11 12">
    <name type="scientific">Ogataea philodendri</name>
    <dbReference type="NCBI Taxonomy" id="1378263"/>
    <lineage>
        <taxon>Eukaryota</taxon>
        <taxon>Fungi</taxon>
        <taxon>Dikarya</taxon>
        <taxon>Ascomycota</taxon>
        <taxon>Saccharomycotina</taxon>
        <taxon>Pichiomycetes</taxon>
        <taxon>Pichiales</taxon>
        <taxon>Pichiaceae</taxon>
        <taxon>Ogataea</taxon>
    </lineage>
</organism>
<dbReference type="PANTHER" id="PTHR13032">
    <property type="entry name" value="MITOCHONDRIAL IMPORT INNER MEMBRANE TRANSLOCASE SUBUNIT TIM21"/>
    <property type="match status" value="1"/>
</dbReference>
<keyword evidence="9" id="KW-0813">Transport</keyword>
<keyword evidence="9" id="KW-0653">Protein transport</keyword>
<keyword evidence="12" id="KW-1185">Reference proteome</keyword>
<dbReference type="Proteomes" id="UP000769157">
    <property type="component" value="Unassembled WGS sequence"/>
</dbReference>
<keyword evidence="7 9" id="KW-0496">Mitochondrion</keyword>
<keyword evidence="9" id="KW-0999">Mitochondrion inner membrane</keyword>
<keyword evidence="9" id="KW-0811">Translocation</keyword>
<proteinExistence type="inferred from homology"/>
<evidence type="ECO:0000256" key="8">
    <source>
        <dbReference type="ARBA" id="ARBA00023136"/>
    </source>
</evidence>
<dbReference type="EMBL" id="JAEUBE010000084">
    <property type="protein sequence ID" value="KAH3670895.1"/>
    <property type="molecule type" value="Genomic_DNA"/>
</dbReference>
<evidence type="ECO:0000256" key="5">
    <source>
        <dbReference type="ARBA" id="ARBA00022946"/>
    </source>
</evidence>
<accession>A0A9P8TA21</accession>
<keyword evidence="5" id="KW-0809">Transit peptide</keyword>
<comment type="caution">
    <text evidence="11">The sequence shown here is derived from an EMBL/GenBank/DDBJ whole genome shotgun (WGS) entry which is preliminary data.</text>
</comment>
<evidence type="ECO:0000256" key="7">
    <source>
        <dbReference type="ARBA" id="ARBA00023128"/>
    </source>
</evidence>
<evidence type="ECO:0000256" key="4">
    <source>
        <dbReference type="ARBA" id="ARBA00022692"/>
    </source>
</evidence>
<evidence type="ECO:0000313" key="12">
    <source>
        <dbReference type="Proteomes" id="UP000769157"/>
    </source>
</evidence>
<dbReference type="AlphaFoldDB" id="A0A9P8TA21"/>
<comment type="similarity">
    <text evidence="2 9">Belongs to the TIM21 family.</text>
</comment>
<dbReference type="Pfam" id="PF08294">
    <property type="entry name" value="TIM21"/>
    <property type="match status" value="1"/>
</dbReference>
<sequence>MLSRHCVLGIRQLSRAGARPLLAAPKVSFEALRYHSHSHQDHTHSHSHSHSHTHSHASQPQDPAAPKAKKPKTSVFRLIARGSKFMVSSSIVLVALGLSSVSLYLVFSELFSPSGETSTFNRVVSMIEKNEEALKLLGYSKEEIDGGKHIRLKAYGNTPNDKWTRNRPIQATKFIAKDKKEHMLMRFFVESDYKIAVVQLEALEENFVEQELLYVSMDVKGEKRFYLVGGPKSSSAHKRLGLMGESGFLGVKWGNKKE</sequence>
<protein>
    <recommendedName>
        <fullName evidence="3 9">Mitochondrial import inner membrane translocase subunit Tim21</fullName>
    </recommendedName>
</protein>
<dbReference type="PANTHER" id="PTHR13032:SF6">
    <property type="entry name" value="MITOCHONDRIAL IMPORT INNER MEMBRANE TRANSLOCASE SUBUNIT TIM21"/>
    <property type="match status" value="1"/>
</dbReference>
<dbReference type="InterPro" id="IPR038552">
    <property type="entry name" value="Tim21_IMS_sf"/>
</dbReference>
<gene>
    <name evidence="11" type="ORF">OGAPHI_000606</name>
</gene>
<dbReference type="InterPro" id="IPR013261">
    <property type="entry name" value="Tim21"/>
</dbReference>
<reference evidence="11" key="1">
    <citation type="journal article" date="2021" name="Open Biol.">
        <title>Shared evolutionary footprints suggest mitochondrial oxidative damage underlies multiple complex I losses in fungi.</title>
        <authorList>
            <person name="Schikora-Tamarit M.A."/>
            <person name="Marcet-Houben M."/>
            <person name="Nosek J."/>
            <person name="Gabaldon T."/>
        </authorList>
    </citation>
    <scope>NUCLEOTIDE SEQUENCE</scope>
    <source>
        <strain evidence="11">CBS6075</strain>
    </source>
</reference>
<dbReference type="Gene3D" id="3.10.450.320">
    <property type="entry name" value="Mitochondrial import inner membrane translocase subunit Tim21"/>
    <property type="match status" value="1"/>
</dbReference>